<dbReference type="AlphaFoldDB" id="A0A0H4VDQ6"/>
<dbReference type="Pfam" id="PF13550">
    <property type="entry name" value="Phage-tail_3"/>
    <property type="match status" value="1"/>
</dbReference>
<accession>A0A0H4VDQ6</accession>
<dbReference type="EMBL" id="CP011310">
    <property type="protein sequence ID" value="AKQ41209.1"/>
    <property type="molecule type" value="Genomic_DNA"/>
</dbReference>
<dbReference type="Pfam" id="PF23666">
    <property type="entry name" value="Rcc01698_C"/>
    <property type="match status" value="1"/>
</dbReference>
<sequence length="727" mass="77146">MATLVLTAVGTALGGPIGGSIGTLIGSQIDGALSKPSDREGPRLTELQVTTSSYGSPIGRHFGKMRVAGTIIWATDLKESRERSGGGKGSPSTVTYSYSSSFAVALASRPISRIGRIWADGNLLRGAADDLKVGGAMRLYTGTGDQQPDPLIAAAEGAQSSAFRGFAYCVFEDLQLADFGNRIPALTFEVFADEGEVSLAQLVAPAGSDIKVARTLSSLKGFSDNGGSLAENLSAIDRIYPLTSNTADDRLTIGDANPESEPELILPAPIVDQQGESFGGISGKSERFRADSSQVPAGLRYYDVERDYQVGLQRAGGKANAGRSRIIEFPGALYATSAKQLADGAAERAAWSQDRLAYRIAQIDPRLSPGQIVSVPHKPGKWRIDAWEWRENGLELELQRVPQRKSAAIATSPGRSLTPTDNVATPTVLHAFELPWNGAGYGDQRQVFAAASSSSSGWTGAALYADIKGSLSPIGETGSRRSITGKMIAPLPPGPSCIVDRETLLTVELLSQDFAVESRSLEDLAQGANRAVVGKEVIQFANVEHLGGSHWQLSHLLRGRGGTEHEAQLGAVIEAPFVLLDENPIAIDPAQLGDASAIAAIGLADADPLVASIASPGITQRPLAPVHPKAKIMQDGSLALQWIRRARGAWSWPADVEVPLAEQVESYEIGLGSPDLPLTRWQSPISSLTIEASAFNNLRAQYLGEPIWVRQIGTYARSLPLLLTTIH</sequence>
<evidence type="ECO:0000259" key="2">
    <source>
        <dbReference type="Pfam" id="PF23666"/>
    </source>
</evidence>
<dbReference type="PATRIC" id="fig|1648404.4.peg.604"/>
<evidence type="ECO:0000313" key="3">
    <source>
        <dbReference type="EMBL" id="AKQ41209.1"/>
    </source>
</evidence>
<feature type="domain" description="Tip attachment protein J" evidence="1">
    <location>
        <begin position="228"/>
        <end position="389"/>
    </location>
</feature>
<name>A0A0H4VDQ6_9SPHN</name>
<dbReference type="KEGG" id="ery:CP97_02860"/>
<reference evidence="3 4" key="1">
    <citation type="journal article" date="2015" name="Int. J. Syst. Evol. Microbiol.">
        <title>Erythrobacter atlanticus sp. nov., a bacterium from ocean sediment able to degrade polycyclic aromatic hydrocarbons.</title>
        <authorList>
            <person name="Zhuang L."/>
            <person name="Liu Y."/>
            <person name="Wang L."/>
            <person name="Wang W."/>
            <person name="Shao Z."/>
        </authorList>
    </citation>
    <scope>NUCLEOTIDE SEQUENCE [LARGE SCALE GENOMIC DNA]</scope>
    <source>
        <strain evidence="4">s21-N3</strain>
    </source>
</reference>
<reference evidence="4" key="2">
    <citation type="submission" date="2015-04" db="EMBL/GenBank/DDBJ databases">
        <title>The complete genome sequence of Erythrobacter sp. s21-N3.</title>
        <authorList>
            <person name="Zhuang L."/>
            <person name="Liu Y."/>
            <person name="Shao Z."/>
        </authorList>
    </citation>
    <scope>NUCLEOTIDE SEQUENCE [LARGE SCALE GENOMIC DNA]</scope>
    <source>
        <strain evidence="4">s21-N3</strain>
    </source>
</reference>
<dbReference type="InterPro" id="IPR032876">
    <property type="entry name" value="J_dom"/>
</dbReference>
<organism evidence="3 4">
    <name type="scientific">Aurantiacibacter atlanticus</name>
    <dbReference type="NCBI Taxonomy" id="1648404"/>
    <lineage>
        <taxon>Bacteria</taxon>
        <taxon>Pseudomonadati</taxon>
        <taxon>Pseudomonadota</taxon>
        <taxon>Alphaproteobacteria</taxon>
        <taxon>Sphingomonadales</taxon>
        <taxon>Erythrobacteraceae</taxon>
        <taxon>Aurantiacibacter</taxon>
    </lineage>
</organism>
<gene>
    <name evidence="3" type="ORF">CP97_02860</name>
</gene>
<dbReference type="RefSeq" id="WP_048884708.1">
    <property type="nucleotide sequence ID" value="NZ_CP011310.1"/>
</dbReference>
<evidence type="ECO:0000313" key="4">
    <source>
        <dbReference type="Proteomes" id="UP000059113"/>
    </source>
</evidence>
<proteinExistence type="predicted"/>
<evidence type="ECO:0000259" key="1">
    <source>
        <dbReference type="Pfam" id="PF13550"/>
    </source>
</evidence>
<keyword evidence="4" id="KW-1185">Reference proteome</keyword>
<dbReference type="Proteomes" id="UP000059113">
    <property type="component" value="Chromosome"/>
</dbReference>
<protein>
    <submittedName>
        <fullName evidence="3">Uncharacterized protein</fullName>
    </submittedName>
</protein>
<feature type="domain" description="Rcc01698-like C-terminal" evidence="2">
    <location>
        <begin position="483"/>
        <end position="568"/>
    </location>
</feature>
<dbReference type="STRING" id="1648404.CP97_02860"/>
<dbReference type="InterPro" id="IPR056490">
    <property type="entry name" value="Rcc01698_C"/>
</dbReference>